<dbReference type="InterPro" id="IPR036514">
    <property type="entry name" value="SGNH_hydro_sf"/>
</dbReference>
<dbReference type="SUPFAM" id="SSF52266">
    <property type="entry name" value="SGNH hydrolase"/>
    <property type="match status" value="1"/>
</dbReference>
<name>A0AAJ0XBL5_9GAMM</name>
<evidence type="ECO:0008006" key="4">
    <source>
        <dbReference type="Google" id="ProtNLM"/>
    </source>
</evidence>
<keyword evidence="1" id="KW-0378">Hydrolase</keyword>
<dbReference type="InterPro" id="IPR051058">
    <property type="entry name" value="GDSL_Est/Lipase"/>
</dbReference>
<comment type="caution">
    <text evidence="2">The sequence shown here is derived from an EMBL/GenBank/DDBJ whole genome shotgun (WGS) entry which is preliminary data.</text>
</comment>
<dbReference type="AlphaFoldDB" id="A0AAJ0XBL5"/>
<dbReference type="Proteomes" id="UP001296776">
    <property type="component" value="Unassembled WGS sequence"/>
</dbReference>
<dbReference type="PANTHER" id="PTHR45648">
    <property type="entry name" value="GDSL LIPASE/ACYLHYDROLASE FAMILY PROTEIN (AFU_ORTHOLOGUE AFUA_4G14700)"/>
    <property type="match status" value="1"/>
</dbReference>
<dbReference type="PANTHER" id="PTHR45648:SF22">
    <property type="entry name" value="GDSL LIPASE_ACYLHYDROLASE FAMILY PROTEIN (AFU_ORTHOLOGUE AFUA_4G14700)"/>
    <property type="match status" value="1"/>
</dbReference>
<accession>A0AAJ0XBL5</accession>
<gene>
    <name evidence="2" type="ORF">CKO40_20810</name>
</gene>
<proteinExistence type="predicted"/>
<evidence type="ECO:0000313" key="3">
    <source>
        <dbReference type="Proteomes" id="UP001296776"/>
    </source>
</evidence>
<protein>
    <recommendedName>
        <fullName evidence="4">Phospholipase/lecithinase/hemolysin</fullName>
    </recommendedName>
</protein>
<sequence>MSFGMNLQVQALQGAMLVDPALGDLSDDLVVVWGGANDFFADNAADPYDLVANLEAIVTDLLALGAVSLLLPNLPPLEETPEFPGLQAAADFSTDFNAAYQVVVSNLQDANAMVDLLYFDVYEALQGIIADPAAFGFSKVFEGALLAGASNPDEYLFWDGVHPTTSGHAELARNAANLVSVPAPSVLLLMLPGVLLLVNNTNRRMLIAAPTLALDEADAALCTSTRRFGQRAEFLGDPVTAHFQTPVIVVGFLDVIMGDTGKAAGTRRGEDVLDLVMQGALVALEPEHVVGTLVVDLFGNLGLAAHGVDGHDAAFEL</sequence>
<dbReference type="GO" id="GO:0016788">
    <property type="term" value="F:hydrolase activity, acting on ester bonds"/>
    <property type="evidence" value="ECO:0007669"/>
    <property type="project" value="InterPro"/>
</dbReference>
<dbReference type="EMBL" id="NRSJ01000056">
    <property type="protein sequence ID" value="MBK1706911.1"/>
    <property type="molecule type" value="Genomic_DNA"/>
</dbReference>
<keyword evidence="3" id="KW-1185">Reference proteome</keyword>
<evidence type="ECO:0000256" key="1">
    <source>
        <dbReference type="ARBA" id="ARBA00022801"/>
    </source>
</evidence>
<dbReference type="InterPro" id="IPR001087">
    <property type="entry name" value="GDSL"/>
</dbReference>
<organism evidence="2 3">
    <name type="scientific">Halochromatium glycolicum</name>
    <dbReference type="NCBI Taxonomy" id="85075"/>
    <lineage>
        <taxon>Bacteria</taxon>
        <taxon>Pseudomonadati</taxon>
        <taxon>Pseudomonadota</taxon>
        <taxon>Gammaproteobacteria</taxon>
        <taxon>Chromatiales</taxon>
        <taxon>Chromatiaceae</taxon>
        <taxon>Halochromatium</taxon>
    </lineage>
</organism>
<evidence type="ECO:0000313" key="2">
    <source>
        <dbReference type="EMBL" id="MBK1706911.1"/>
    </source>
</evidence>
<dbReference type="Gene3D" id="3.40.50.1110">
    <property type="entry name" value="SGNH hydrolase"/>
    <property type="match status" value="1"/>
</dbReference>
<dbReference type="Pfam" id="PF00657">
    <property type="entry name" value="Lipase_GDSL"/>
    <property type="match status" value="1"/>
</dbReference>
<reference evidence="2" key="1">
    <citation type="submission" date="2017-08" db="EMBL/GenBank/DDBJ databases">
        <authorList>
            <person name="Imhoff J.F."/>
            <person name="Rahn T."/>
            <person name="Kuenzel S."/>
            <person name="Neulinger S.C."/>
        </authorList>
    </citation>
    <scope>NUCLEOTIDE SEQUENCE</scope>
    <source>
        <strain evidence="2">DSM 11080</strain>
    </source>
</reference>
<reference evidence="2" key="2">
    <citation type="journal article" date="2020" name="Microorganisms">
        <title>Osmotic Adaptation and Compatible Solute Biosynthesis of Phototrophic Bacteria as Revealed from Genome Analyses.</title>
        <authorList>
            <person name="Imhoff J.F."/>
            <person name="Rahn T."/>
            <person name="Kunzel S."/>
            <person name="Keller A."/>
            <person name="Neulinger S.C."/>
        </authorList>
    </citation>
    <scope>NUCLEOTIDE SEQUENCE</scope>
    <source>
        <strain evidence="2">DSM 11080</strain>
    </source>
</reference>